<comment type="caution">
    <text evidence="7">The sequence shown here is derived from an EMBL/GenBank/DDBJ whole genome shotgun (WGS) entry which is preliminary data.</text>
</comment>
<evidence type="ECO:0000313" key="7">
    <source>
        <dbReference type="EMBL" id="KAG5618992.1"/>
    </source>
</evidence>
<dbReference type="SUPFAM" id="SSF55455">
    <property type="entry name" value="SRF-like"/>
    <property type="match status" value="1"/>
</dbReference>
<gene>
    <name evidence="7" type="ORF">H5410_018816</name>
</gene>
<dbReference type="SMART" id="SM00432">
    <property type="entry name" value="MADS"/>
    <property type="match status" value="1"/>
</dbReference>
<sequence>MENEAKRGKQKIEMKLIESEKARAVSFSKRKNTLFQQANKLATMSGADVGVLLFSPSGKPCSNVSTSIEEIIDKYFKVKLEESQRVYVEGKSNGFEVLEDFHKELEALEEKEKKRKLMYKIMHPGLEIPQDKHMVEQKLAMKLRMKKVLEETKSAILTEHLKIDLNVAREPEEDESSETRNYHEVVFNDALCCLDWIPREIESDFSTQSKSES</sequence>
<protein>
    <recommendedName>
        <fullName evidence="6">MADS-box domain-containing protein</fullName>
    </recommendedName>
</protein>
<dbReference type="EMBL" id="JACXVP010000003">
    <property type="protein sequence ID" value="KAG5618992.1"/>
    <property type="molecule type" value="Genomic_DNA"/>
</dbReference>
<comment type="subcellular location">
    <subcellularLocation>
        <location evidence="1">Nucleus</location>
    </subcellularLocation>
</comment>
<dbReference type="GO" id="GO:0005634">
    <property type="term" value="C:nucleus"/>
    <property type="evidence" value="ECO:0007669"/>
    <property type="project" value="UniProtKB-SubCell"/>
</dbReference>
<dbReference type="OrthoDB" id="1291488at2759"/>
<keyword evidence="5" id="KW-0539">Nucleus</keyword>
<evidence type="ECO:0000313" key="8">
    <source>
        <dbReference type="Proteomes" id="UP000824120"/>
    </source>
</evidence>
<dbReference type="InterPro" id="IPR002100">
    <property type="entry name" value="TF_MADSbox"/>
</dbReference>
<evidence type="ECO:0000256" key="3">
    <source>
        <dbReference type="ARBA" id="ARBA00023125"/>
    </source>
</evidence>
<proteinExistence type="predicted"/>
<evidence type="ECO:0000259" key="6">
    <source>
        <dbReference type="PROSITE" id="PS50066"/>
    </source>
</evidence>
<dbReference type="PANTHER" id="PTHR11945">
    <property type="entry name" value="MADS BOX PROTEIN"/>
    <property type="match status" value="1"/>
</dbReference>
<dbReference type="PANTHER" id="PTHR11945:SF535">
    <property type="entry name" value="AGAMOUS-LIKE MADS-BOX PROTEIN AGL29"/>
    <property type="match status" value="1"/>
</dbReference>
<dbReference type="PROSITE" id="PS50066">
    <property type="entry name" value="MADS_BOX_2"/>
    <property type="match status" value="1"/>
</dbReference>
<keyword evidence="3" id="KW-0238">DNA-binding</keyword>
<dbReference type="GO" id="GO:0046983">
    <property type="term" value="F:protein dimerization activity"/>
    <property type="evidence" value="ECO:0007669"/>
    <property type="project" value="InterPro"/>
</dbReference>
<organism evidence="7 8">
    <name type="scientific">Solanum commersonii</name>
    <name type="common">Commerson's wild potato</name>
    <name type="synonym">Commerson's nightshade</name>
    <dbReference type="NCBI Taxonomy" id="4109"/>
    <lineage>
        <taxon>Eukaryota</taxon>
        <taxon>Viridiplantae</taxon>
        <taxon>Streptophyta</taxon>
        <taxon>Embryophyta</taxon>
        <taxon>Tracheophyta</taxon>
        <taxon>Spermatophyta</taxon>
        <taxon>Magnoliopsida</taxon>
        <taxon>eudicotyledons</taxon>
        <taxon>Gunneridae</taxon>
        <taxon>Pentapetalae</taxon>
        <taxon>asterids</taxon>
        <taxon>lamiids</taxon>
        <taxon>Solanales</taxon>
        <taxon>Solanaceae</taxon>
        <taxon>Solanoideae</taxon>
        <taxon>Solaneae</taxon>
        <taxon>Solanum</taxon>
    </lineage>
</organism>
<reference evidence="7 8" key="1">
    <citation type="submission" date="2020-09" db="EMBL/GenBank/DDBJ databases">
        <title>De no assembly of potato wild relative species, Solanum commersonii.</title>
        <authorList>
            <person name="Cho K."/>
        </authorList>
    </citation>
    <scope>NUCLEOTIDE SEQUENCE [LARGE SCALE GENOMIC DNA]</scope>
    <source>
        <strain evidence="7">LZ3.2</strain>
        <tissue evidence="7">Leaf</tissue>
    </source>
</reference>
<keyword evidence="2" id="KW-0805">Transcription regulation</keyword>
<evidence type="ECO:0000256" key="1">
    <source>
        <dbReference type="ARBA" id="ARBA00004123"/>
    </source>
</evidence>
<dbReference type="InterPro" id="IPR036879">
    <property type="entry name" value="TF_MADSbox_sf"/>
</dbReference>
<name>A0A9J6A3K4_SOLCO</name>
<evidence type="ECO:0000256" key="2">
    <source>
        <dbReference type="ARBA" id="ARBA00023015"/>
    </source>
</evidence>
<dbReference type="GO" id="GO:0000978">
    <property type="term" value="F:RNA polymerase II cis-regulatory region sequence-specific DNA binding"/>
    <property type="evidence" value="ECO:0007669"/>
    <property type="project" value="TreeGrafter"/>
</dbReference>
<accession>A0A9J6A3K4</accession>
<dbReference type="Proteomes" id="UP000824120">
    <property type="component" value="Chromosome 3"/>
</dbReference>
<keyword evidence="8" id="KW-1185">Reference proteome</keyword>
<dbReference type="Gene3D" id="3.40.1810.10">
    <property type="entry name" value="Transcription factor, MADS-box"/>
    <property type="match status" value="1"/>
</dbReference>
<dbReference type="Pfam" id="PF00319">
    <property type="entry name" value="SRF-TF"/>
    <property type="match status" value="1"/>
</dbReference>
<feature type="domain" description="MADS-box" evidence="6">
    <location>
        <begin position="7"/>
        <end position="67"/>
    </location>
</feature>
<dbReference type="AlphaFoldDB" id="A0A9J6A3K4"/>
<dbReference type="GO" id="GO:0000981">
    <property type="term" value="F:DNA-binding transcription factor activity, RNA polymerase II-specific"/>
    <property type="evidence" value="ECO:0007669"/>
    <property type="project" value="TreeGrafter"/>
</dbReference>
<evidence type="ECO:0000256" key="5">
    <source>
        <dbReference type="ARBA" id="ARBA00023242"/>
    </source>
</evidence>
<evidence type="ECO:0000256" key="4">
    <source>
        <dbReference type="ARBA" id="ARBA00023163"/>
    </source>
</evidence>
<keyword evidence="4" id="KW-0804">Transcription</keyword>
<dbReference type="PRINTS" id="PR00404">
    <property type="entry name" value="MADSDOMAIN"/>
</dbReference>